<accession>A0A0T5P0Z5</accession>
<proteinExistence type="predicted"/>
<keyword evidence="2" id="KW-1185">Reference proteome</keyword>
<dbReference type="STRING" id="1641875.XM53_03095"/>
<dbReference type="OrthoDB" id="7875085at2"/>
<dbReference type="Proteomes" id="UP000051295">
    <property type="component" value="Unassembled WGS sequence"/>
</dbReference>
<evidence type="ECO:0000313" key="1">
    <source>
        <dbReference type="EMBL" id="KRS14826.1"/>
    </source>
</evidence>
<dbReference type="EMBL" id="LAXJ01000002">
    <property type="protein sequence ID" value="KRS14826.1"/>
    <property type="molecule type" value="Genomic_DNA"/>
</dbReference>
<gene>
    <name evidence="1" type="ORF">XM53_03095</name>
</gene>
<organism evidence="1 2">
    <name type="scientific">Roseovarius atlanticus</name>
    <dbReference type="NCBI Taxonomy" id="1641875"/>
    <lineage>
        <taxon>Bacteria</taxon>
        <taxon>Pseudomonadati</taxon>
        <taxon>Pseudomonadota</taxon>
        <taxon>Alphaproteobacteria</taxon>
        <taxon>Rhodobacterales</taxon>
        <taxon>Roseobacteraceae</taxon>
        <taxon>Roseovarius</taxon>
    </lineage>
</organism>
<dbReference type="AlphaFoldDB" id="A0A0T5P0Z5"/>
<dbReference type="PATRIC" id="fig|1641875.4.peg.1720"/>
<name>A0A0T5P0Z5_9RHOB</name>
<comment type="caution">
    <text evidence="1">The sequence shown here is derived from an EMBL/GenBank/DDBJ whole genome shotgun (WGS) entry which is preliminary data.</text>
</comment>
<reference evidence="1 2" key="1">
    <citation type="submission" date="2015-04" db="EMBL/GenBank/DDBJ databases">
        <title>The draft genome sequence of Roseovarius sp.R12b.</title>
        <authorList>
            <person name="Li G."/>
            <person name="Lai Q."/>
            <person name="Shao Z."/>
            <person name="Yan P."/>
        </authorList>
    </citation>
    <scope>NUCLEOTIDE SEQUENCE [LARGE SCALE GENOMIC DNA]</scope>
    <source>
        <strain evidence="1 2">R12B</strain>
    </source>
</reference>
<evidence type="ECO:0000313" key="2">
    <source>
        <dbReference type="Proteomes" id="UP000051295"/>
    </source>
</evidence>
<protein>
    <submittedName>
        <fullName evidence="1">Uncharacterized protein</fullName>
    </submittedName>
</protein>
<sequence>MLVALAATVTAGPALADGKLYPYHSKENYCPGGLQPVSLGGMISCGTPNQSQSYRQVMQHPAPAKKHHVYKSRRSHNCAEGQKGCF</sequence>